<keyword evidence="3" id="KW-1185">Reference proteome</keyword>
<organism evidence="2 3">
    <name type="scientific">Pseudaeromonas paramecii</name>
    <dbReference type="NCBI Taxonomy" id="2138166"/>
    <lineage>
        <taxon>Bacteria</taxon>
        <taxon>Pseudomonadati</taxon>
        <taxon>Pseudomonadota</taxon>
        <taxon>Gammaproteobacteria</taxon>
        <taxon>Aeromonadales</taxon>
        <taxon>Aeromonadaceae</taxon>
        <taxon>Pseudaeromonas</taxon>
    </lineage>
</organism>
<dbReference type="InterPro" id="IPR005325">
    <property type="entry name" value="DUF308_memb"/>
</dbReference>
<evidence type="ECO:0000313" key="3">
    <source>
        <dbReference type="Proteomes" id="UP001501321"/>
    </source>
</evidence>
<feature type="transmembrane region" description="Helical" evidence="1">
    <location>
        <begin position="17"/>
        <end position="35"/>
    </location>
</feature>
<feature type="transmembrane region" description="Helical" evidence="1">
    <location>
        <begin position="93"/>
        <end position="111"/>
    </location>
</feature>
<dbReference type="Pfam" id="PF03729">
    <property type="entry name" value="DUF308"/>
    <property type="match status" value="2"/>
</dbReference>
<keyword evidence="1" id="KW-0812">Transmembrane</keyword>
<evidence type="ECO:0000256" key="1">
    <source>
        <dbReference type="SAM" id="Phobius"/>
    </source>
</evidence>
<sequence>MSESLVMTQTTRRNARLIALGMMLLGFLAIVLPFYVGMAAAMVLGASIALTGLSGLWMSRRLSKVGYATWDLPFWGYLVIGILLLLWPQLTLGLAALLLGASLILSGILAWQRSQGQGGWAKVTSVLTLILGILVVGSGASGVAWLIGVAFGLSLLQQGWQLWQTVSRTPVIWEGR</sequence>
<keyword evidence="1" id="KW-0472">Membrane</keyword>
<name>A0ABP8QHI8_9GAMM</name>
<proteinExistence type="predicted"/>
<dbReference type="Proteomes" id="UP001501321">
    <property type="component" value="Unassembled WGS sequence"/>
</dbReference>
<feature type="transmembrane region" description="Helical" evidence="1">
    <location>
        <begin position="70"/>
        <end position="87"/>
    </location>
</feature>
<dbReference type="EMBL" id="BAABFC010000024">
    <property type="protein sequence ID" value="GAA4503357.1"/>
    <property type="molecule type" value="Genomic_DNA"/>
</dbReference>
<feature type="transmembrane region" description="Helical" evidence="1">
    <location>
        <begin position="41"/>
        <end position="58"/>
    </location>
</feature>
<feature type="transmembrane region" description="Helical" evidence="1">
    <location>
        <begin position="123"/>
        <end position="153"/>
    </location>
</feature>
<protein>
    <recommendedName>
        <fullName evidence="4">Acid-resistance membrane protein</fullName>
    </recommendedName>
</protein>
<evidence type="ECO:0008006" key="4">
    <source>
        <dbReference type="Google" id="ProtNLM"/>
    </source>
</evidence>
<comment type="caution">
    <text evidence="2">The sequence shown here is derived from an EMBL/GenBank/DDBJ whole genome shotgun (WGS) entry which is preliminary data.</text>
</comment>
<keyword evidence="1" id="KW-1133">Transmembrane helix</keyword>
<dbReference type="RefSeq" id="WP_345014493.1">
    <property type="nucleotide sequence ID" value="NZ_BAABFC010000024.1"/>
</dbReference>
<gene>
    <name evidence="2" type="ORF">GCM10023095_29480</name>
</gene>
<reference evidence="3" key="1">
    <citation type="journal article" date="2019" name="Int. J. Syst. Evol. Microbiol.">
        <title>The Global Catalogue of Microorganisms (GCM) 10K type strain sequencing project: providing services to taxonomists for standard genome sequencing and annotation.</title>
        <authorList>
            <consortium name="The Broad Institute Genomics Platform"/>
            <consortium name="The Broad Institute Genome Sequencing Center for Infectious Disease"/>
            <person name="Wu L."/>
            <person name="Ma J."/>
        </authorList>
    </citation>
    <scope>NUCLEOTIDE SEQUENCE [LARGE SCALE GENOMIC DNA]</scope>
    <source>
        <strain evidence="3">JCM 32226</strain>
    </source>
</reference>
<evidence type="ECO:0000313" key="2">
    <source>
        <dbReference type="EMBL" id="GAA4503357.1"/>
    </source>
</evidence>
<accession>A0ABP8QHI8</accession>